<dbReference type="SUPFAM" id="SSF81324">
    <property type="entry name" value="Voltage-gated potassium channels"/>
    <property type="match status" value="1"/>
</dbReference>
<evidence type="ECO:0000313" key="22">
    <source>
        <dbReference type="Ensembl" id="ENSSSCP00070012379.1"/>
    </source>
</evidence>
<dbReference type="Proteomes" id="UP000314985">
    <property type="component" value="Chromosome 2"/>
</dbReference>
<dbReference type="GO" id="GO:0008076">
    <property type="term" value="C:voltage-gated potassium channel complex"/>
    <property type="evidence" value="ECO:0007669"/>
    <property type="project" value="InterPro"/>
</dbReference>
<keyword evidence="15 20" id="KW-0472">Membrane</keyword>
<dbReference type="Pfam" id="PF00010">
    <property type="entry name" value="HLH"/>
    <property type="match status" value="1"/>
</dbReference>
<accession>A0A4X1TAD9</accession>
<dbReference type="Proteomes" id="UP000694720">
    <property type="component" value="Unplaced"/>
</dbReference>
<keyword evidence="11" id="KW-0630">Potassium</keyword>
<dbReference type="GO" id="GO:0005634">
    <property type="term" value="C:nucleus"/>
    <property type="evidence" value="ECO:0007669"/>
    <property type="project" value="UniProtKB-SubCell"/>
</dbReference>
<evidence type="ECO:0000313" key="23">
    <source>
        <dbReference type="Proteomes" id="UP000314985"/>
    </source>
</evidence>
<evidence type="ECO:0000256" key="7">
    <source>
        <dbReference type="ARBA" id="ARBA00022692"/>
    </source>
</evidence>
<evidence type="ECO:0000256" key="19">
    <source>
        <dbReference type="SAM" id="MobiDB-lite"/>
    </source>
</evidence>
<feature type="region of interest" description="Disordered" evidence="19">
    <location>
        <begin position="65"/>
        <end position="84"/>
    </location>
</feature>
<feature type="region of interest" description="Disordered" evidence="19">
    <location>
        <begin position="174"/>
        <end position="220"/>
    </location>
</feature>
<dbReference type="GO" id="GO:0005249">
    <property type="term" value="F:voltage-gated potassium channel activity"/>
    <property type="evidence" value="ECO:0007669"/>
    <property type="project" value="InterPro"/>
</dbReference>
<evidence type="ECO:0000256" key="9">
    <source>
        <dbReference type="ARBA" id="ARBA00022826"/>
    </source>
</evidence>
<dbReference type="InterPro" id="IPR028325">
    <property type="entry name" value="VG_K_chnl"/>
</dbReference>
<dbReference type="AlphaFoldDB" id="A0A4X1TAD9"/>
<comment type="subcellular location">
    <subcellularLocation>
        <location evidence="2">Membrane</location>
        <topology evidence="2">Multi-pass membrane protein</topology>
    </subcellularLocation>
    <subcellularLocation>
        <location evidence="1 18">Nucleus</location>
    </subcellularLocation>
</comment>
<evidence type="ECO:0000256" key="14">
    <source>
        <dbReference type="ARBA" id="ARBA00023125"/>
    </source>
</evidence>
<dbReference type="GO" id="GO:0046983">
    <property type="term" value="F:protein dimerization activity"/>
    <property type="evidence" value="ECO:0007669"/>
    <property type="project" value="InterPro"/>
</dbReference>
<evidence type="ECO:0000256" key="16">
    <source>
        <dbReference type="ARBA" id="ARBA00023242"/>
    </source>
</evidence>
<feature type="compositionally biased region" description="Polar residues" evidence="19">
    <location>
        <begin position="197"/>
        <end position="207"/>
    </location>
</feature>
<keyword evidence="10" id="KW-0851">Voltage-gated channel</keyword>
<evidence type="ECO:0000259" key="21">
    <source>
        <dbReference type="PROSITE" id="PS50888"/>
    </source>
</evidence>
<dbReference type="PRINTS" id="PR01581">
    <property type="entry name" value="KV31CHANNEL"/>
</dbReference>
<feature type="transmembrane region" description="Helical" evidence="20">
    <location>
        <begin position="543"/>
        <end position="572"/>
    </location>
</feature>
<dbReference type="Ensembl" id="ENSSSCT00035094145.1">
    <property type="protein sequence ID" value="ENSSSCP00035039542.1"/>
    <property type="gene ID" value="ENSSSCG00035069654.1"/>
</dbReference>
<evidence type="ECO:0000256" key="18">
    <source>
        <dbReference type="RuleBase" id="RU003428"/>
    </source>
</evidence>
<keyword evidence="7 20" id="KW-0812">Transmembrane</keyword>
<evidence type="ECO:0000256" key="12">
    <source>
        <dbReference type="ARBA" id="ARBA00022989"/>
    </source>
</evidence>
<feature type="transmembrane region" description="Helical" evidence="20">
    <location>
        <begin position="514"/>
        <end position="531"/>
    </location>
</feature>
<dbReference type="SMART" id="SM00353">
    <property type="entry name" value="HLH"/>
    <property type="match status" value="1"/>
</dbReference>
<dbReference type="FunFam" id="1.10.287.70:FF:000011">
    <property type="entry name" value="Potassium channel, voltage-gated Shaw-related subfamily C, member 4"/>
    <property type="match status" value="1"/>
</dbReference>
<proteinExistence type="predicted"/>
<keyword evidence="17" id="KW-0407">Ion channel</keyword>
<organism evidence="22 23">
    <name type="scientific">Sus scrofa</name>
    <name type="common">Pig</name>
    <dbReference type="NCBI Taxonomy" id="9823"/>
    <lineage>
        <taxon>Eukaryota</taxon>
        <taxon>Metazoa</taxon>
        <taxon>Chordata</taxon>
        <taxon>Craniata</taxon>
        <taxon>Vertebrata</taxon>
        <taxon>Euteleostomi</taxon>
        <taxon>Mammalia</taxon>
        <taxon>Eutheria</taxon>
        <taxon>Laurasiatheria</taxon>
        <taxon>Artiodactyla</taxon>
        <taxon>Suina</taxon>
        <taxon>Suidae</taxon>
        <taxon>Sus</taxon>
    </lineage>
</organism>
<feature type="domain" description="BHLH" evidence="21">
    <location>
        <begin position="109"/>
        <end position="160"/>
    </location>
</feature>
<evidence type="ECO:0000256" key="1">
    <source>
        <dbReference type="ARBA" id="ARBA00004123"/>
    </source>
</evidence>
<comment type="function">
    <text evidence="18">Induces fibroblasts to differentiate into myoblasts. Acts as a transcriptional activator that promotes transcription of muscle-specific target genes and plays a role in muscle differentiation.</text>
</comment>
<keyword evidence="16 18" id="KW-0539">Nucleus</keyword>
<evidence type="ECO:0000256" key="6">
    <source>
        <dbReference type="ARBA" id="ARBA00022541"/>
    </source>
</evidence>
<evidence type="ECO:0000256" key="10">
    <source>
        <dbReference type="ARBA" id="ARBA00022882"/>
    </source>
</evidence>
<dbReference type="SMART" id="SM00520">
    <property type="entry name" value="BASIC"/>
    <property type="match status" value="1"/>
</dbReference>
<feature type="transmembrane region" description="Helical" evidence="20">
    <location>
        <begin position="315"/>
        <end position="336"/>
    </location>
</feature>
<dbReference type="PANTHER" id="PTHR11537">
    <property type="entry name" value="VOLTAGE-GATED POTASSIUM CHANNEL"/>
    <property type="match status" value="1"/>
</dbReference>
<feature type="transmembrane region" description="Helical" evidence="20">
    <location>
        <begin position="371"/>
        <end position="393"/>
    </location>
</feature>
<dbReference type="Gene3D" id="1.20.120.350">
    <property type="entry name" value="Voltage-gated potassium channels. Chain C"/>
    <property type="match status" value="1"/>
</dbReference>
<dbReference type="Gene3D" id="4.10.280.10">
    <property type="entry name" value="Helix-loop-helix DNA-binding domain"/>
    <property type="match status" value="1"/>
</dbReference>
<dbReference type="PRINTS" id="PR01491">
    <property type="entry name" value="KVCHANNEL"/>
</dbReference>
<evidence type="ECO:0000256" key="4">
    <source>
        <dbReference type="ARBA" id="ARBA00022473"/>
    </source>
</evidence>
<dbReference type="Proteomes" id="UP000694725">
    <property type="component" value="Unplaced"/>
</dbReference>
<gene>
    <name evidence="22" type="primary">KCNC1</name>
</gene>
<dbReference type="SUPFAM" id="SSF47459">
    <property type="entry name" value="HLH, helix-loop-helix DNA-binding domain"/>
    <property type="match status" value="1"/>
</dbReference>
<keyword evidence="13" id="KW-0406">Ion transport</keyword>
<dbReference type="InterPro" id="IPR005821">
    <property type="entry name" value="Ion_trans_dom"/>
</dbReference>
<dbReference type="GO" id="GO:0007517">
    <property type="term" value="P:muscle organ development"/>
    <property type="evidence" value="ECO:0007669"/>
    <property type="project" value="UniProtKB-KW"/>
</dbReference>
<keyword evidence="9" id="KW-0631">Potassium channel</keyword>
<evidence type="ECO:0000256" key="2">
    <source>
        <dbReference type="ARBA" id="ARBA00004141"/>
    </source>
</evidence>
<comment type="subunit">
    <text evidence="18">Efficient DNA binding requires dimerization with another bHLH protein.</text>
</comment>
<keyword evidence="5" id="KW-0633">Potassium transport</keyword>
<dbReference type="Gene3D" id="1.10.287.70">
    <property type="match status" value="1"/>
</dbReference>
<dbReference type="PROSITE" id="PS50888">
    <property type="entry name" value="BHLH"/>
    <property type="match status" value="1"/>
</dbReference>
<evidence type="ECO:0000256" key="20">
    <source>
        <dbReference type="SAM" id="Phobius"/>
    </source>
</evidence>
<dbReference type="InterPro" id="IPR005403">
    <property type="entry name" value="K_chnl_volt-dep_Kv3.1"/>
</dbReference>
<evidence type="ECO:0000256" key="13">
    <source>
        <dbReference type="ARBA" id="ARBA00023065"/>
    </source>
</evidence>
<dbReference type="Ensembl" id="ENSSSCT00070014960.1">
    <property type="protein sequence ID" value="ENSSSCP00070012379.1"/>
    <property type="gene ID" value="ENSSSCG00070007737.1"/>
</dbReference>
<dbReference type="FunFam" id="1.20.120.350:FF:000061">
    <property type="entry name" value="Potassium voltage-gated channel subfamily C member 2"/>
    <property type="match status" value="1"/>
</dbReference>
<dbReference type="InterPro" id="IPR022032">
    <property type="entry name" value="Myf5"/>
</dbReference>
<dbReference type="InterPro" id="IPR003968">
    <property type="entry name" value="K_chnl_volt-dep_Kv"/>
</dbReference>
<sequence>MELLSPPLRDVDLTGPDGSLCNFATADDFYDDPCFDSPDLRFFEDLDPRLVHVGALLKPEEHSHFPAAAHPAPGAPEDEHVRAPSGHHQAGRCLLWACKACKRKTTNADRRKAATMRERRRLSKVNEAFETLKRCTSSNPNQRLPKVEILRNAIRYIEGLQALLRDQDAAPPGAAAAFYAPGPLPPGRGGEHYSGDSDASSPRSNCSDGMMDYSGPPSGARRRNCYDGTYYSEAPSEPRPGKNAAVSSLDCLSSIVERISTESPAAPALLLADTPRESSPGPQEAAAGSEVERGTPTPSPDAAPQCPASANPNPIYQYVAFASLFFILVSITTFCLETHERFNPIVNKTEIENVRNGTQVRYYREAETEAFLTYIEGVCVVWFTFEFLMRVVFCPNKVEFIKNSLNIIDFVAILPFYLEVGLSGLSSKAAKDVLGFLRVVRFVRILRIFKLTRHFVGLRVLGHTLRASTNEFLLLIIFLALGVLIFATMIYYAERIGAQPNDPSASEHTHFKNIPIGFWWAVVTMTTLGYGDMYPQTWSGMLVGALCALAGVLTIAMPVPVIVNNFGMYYSLAMAKQKLPKKKKKHIPRPPQLGSPNYCKSVVNSPHHSTQSDTCPLAQEEILEINRAGRKPLRGMSI</sequence>
<dbReference type="InterPro" id="IPR002546">
    <property type="entry name" value="MyoD_N"/>
</dbReference>
<protein>
    <recommendedName>
        <fullName evidence="18">Myogenic factor</fullName>
    </recommendedName>
</protein>
<dbReference type="InterPro" id="IPR036638">
    <property type="entry name" value="HLH_DNA-bd_sf"/>
</dbReference>
<dbReference type="PRINTS" id="PR00169">
    <property type="entry name" value="KCHANNEL"/>
</dbReference>
<dbReference type="Pfam" id="PF01586">
    <property type="entry name" value="Basic"/>
    <property type="match status" value="1"/>
</dbReference>
<dbReference type="FunFam" id="4.10.280.10:FF:000005">
    <property type="entry name" value="Myogenic factor"/>
    <property type="match status" value="1"/>
</dbReference>
<reference evidence="22" key="2">
    <citation type="submission" date="2025-05" db="UniProtKB">
        <authorList>
            <consortium name="Ensembl"/>
        </authorList>
    </citation>
    <scope>IDENTIFICATION</scope>
</reference>
<dbReference type="GO" id="GO:0030154">
    <property type="term" value="P:cell differentiation"/>
    <property type="evidence" value="ECO:0007669"/>
    <property type="project" value="UniProtKB-KW"/>
</dbReference>
<dbReference type="Ensembl" id="ENSSSCT00065027599.1">
    <property type="protein sequence ID" value="ENSSSCP00065011327.1"/>
    <property type="gene ID" value="ENSSSCG00065020713.1"/>
</dbReference>
<dbReference type="CDD" id="cd18936">
    <property type="entry name" value="bHLH_TS_MYOD1_Myf3"/>
    <property type="match status" value="1"/>
</dbReference>
<name>A0A4X1TAD9_PIG</name>
<keyword evidence="4" id="KW-0217">Developmental protein</keyword>
<evidence type="ECO:0000256" key="15">
    <source>
        <dbReference type="ARBA" id="ARBA00023136"/>
    </source>
</evidence>
<dbReference type="Pfam" id="PF12232">
    <property type="entry name" value="Myf5"/>
    <property type="match status" value="1"/>
</dbReference>
<dbReference type="InterPro" id="IPR011598">
    <property type="entry name" value="bHLH_dom"/>
</dbReference>
<evidence type="ECO:0000256" key="5">
    <source>
        <dbReference type="ARBA" id="ARBA00022538"/>
    </source>
</evidence>
<reference evidence="22 23" key="1">
    <citation type="submission" date="2017-08" db="EMBL/GenBank/DDBJ databases">
        <title>USMARCv1.0.</title>
        <authorList>
            <person name="Hannum G.I."/>
            <person name="Koren S."/>
            <person name="Schroeder S.G."/>
            <person name="Chin S.C."/>
            <person name="Nonneman D.J."/>
            <person name="Becker S.A."/>
            <person name="Rosen B.D."/>
            <person name="Bickhart D.M."/>
            <person name="Putnam N.H."/>
            <person name="Green R.E."/>
            <person name="Tuggle C.K."/>
            <person name="Liu H."/>
            <person name="Rohrer G.A."/>
            <person name="Warr A."/>
            <person name="Hall R."/>
            <person name="Kim K."/>
            <person name="Hume D.A."/>
            <person name="Talbot R."/>
            <person name="Chow W."/>
            <person name="Howe K."/>
            <person name="Schwartz A.S."/>
            <person name="Watson M."/>
            <person name="Archibald A.L."/>
            <person name="Phillippy A.M."/>
            <person name="Smith T.P.L."/>
        </authorList>
    </citation>
    <scope>NUCLEOTIDE SEQUENCE [LARGE SCALE GENOMIC DNA]</scope>
</reference>
<dbReference type="PANTHER" id="PTHR11537:SF87">
    <property type="entry name" value="POTASSIUM VOLTAGE-GATED CHANNEL SUBFAMILY C MEMBER 1"/>
    <property type="match status" value="1"/>
</dbReference>
<keyword evidence="6" id="KW-0517">Myogenesis</keyword>
<dbReference type="InterPro" id="IPR027359">
    <property type="entry name" value="Volt_channel_dom_sf"/>
</dbReference>
<evidence type="ECO:0000256" key="3">
    <source>
        <dbReference type="ARBA" id="ARBA00022448"/>
    </source>
</evidence>
<evidence type="ECO:0000256" key="17">
    <source>
        <dbReference type="ARBA" id="ARBA00023303"/>
    </source>
</evidence>
<keyword evidence="3" id="KW-0813">Transport</keyword>
<feature type="transmembrane region" description="Helical" evidence="20">
    <location>
        <begin position="472"/>
        <end position="493"/>
    </location>
</feature>
<evidence type="ECO:0000256" key="11">
    <source>
        <dbReference type="ARBA" id="ARBA00022958"/>
    </source>
</evidence>
<dbReference type="GO" id="GO:0003677">
    <property type="term" value="F:DNA binding"/>
    <property type="evidence" value="ECO:0007669"/>
    <property type="project" value="UniProtKB-KW"/>
</dbReference>
<keyword evidence="12 20" id="KW-1133">Transmembrane helix</keyword>
<keyword evidence="8" id="KW-0221">Differentiation</keyword>
<keyword evidence="14 18" id="KW-0238">DNA-binding</keyword>
<dbReference type="Pfam" id="PF00520">
    <property type="entry name" value="Ion_trans"/>
    <property type="match status" value="1"/>
</dbReference>
<evidence type="ECO:0000256" key="8">
    <source>
        <dbReference type="ARBA" id="ARBA00022782"/>
    </source>
</evidence>
<feature type="region of interest" description="Disordered" evidence="19">
    <location>
        <begin position="272"/>
        <end position="306"/>
    </location>
</feature>